<sequence>MSLPPDQDFTEPVDAPIVAVTVYPHRARVTRRGSVRLPAGRHRVFVEPLPPNLISDSIRVGGQGNAAVLGVDVVRRTRPVSPDPGVAQMRERRRVLDAEQAELADLDAVHLRHTEFLTSLGQRASASYARALAIGSAHPDAVAAFADSLTSQLTEAHARRRDLVQRREEVGREIAALERRLTAAGNRREPDRTAAAVDVEVGEGGTDLLLDLSYMVDGAGWTSSYDVRVDGEKLSLTWYGQVSQRSGEDWPECELALSTARPAETATVPELDPWYLNRYTPPPPPRPMTYPGAAYGQPAMAAPGGPPPMPSAAPMASAVEAAPPPPVVQATATVSQGVTAATYRTARPVAVPSDGQEHRATVAALDLAVVLDHVTAPAVSTDAHLRATVTNTSEHTLLPGKASVFTAGEFVGTTGLQTWAPGEEIELALGVDDRVRVERELVNRKASKATLGATRRQEVEYRIRVTNHTPRPSRLTILDQLPVSRDENIVVRELKVVPPPAERTELGVLTWRFTLPPGQPVEIFLGFRVDVSKGVELVGWRE</sequence>
<dbReference type="Proteomes" id="UP000619260">
    <property type="component" value="Unassembled WGS sequence"/>
</dbReference>
<feature type="coiled-coil region" evidence="1">
    <location>
        <begin position="160"/>
        <end position="187"/>
    </location>
</feature>
<dbReference type="EMBL" id="BOPF01000010">
    <property type="protein sequence ID" value="GIJ46468.1"/>
    <property type="molecule type" value="Genomic_DNA"/>
</dbReference>
<comment type="caution">
    <text evidence="4">The sequence shown here is derived from an EMBL/GenBank/DDBJ whole genome shotgun (WGS) entry which is preliminary data.</text>
</comment>
<accession>A0A8J4DR69</accession>
<dbReference type="AlphaFoldDB" id="A0A8J4DR69"/>
<evidence type="ECO:0000259" key="3">
    <source>
        <dbReference type="Pfam" id="PF13600"/>
    </source>
</evidence>
<name>A0A8J4DR69_9ACTN</name>
<organism evidence="4 5">
    <name type="scientific">Virgisporangium aliadipatigenens</name>
    <dbReference type="NCBI Taxonomy" id="741659"/>
    <lineage>
        <taxon>Bacteria</taxon>
        <taxon>Bacillati</taxon>
        <taxon>Actinomycetota</taxon>
        <taxon>Actinomycetes</taxon>
        <taxon>Micromonosporales</taxon>
        <taxon>Micromonosporaceae</taxon>
        <taxon>Virgisporangium</taxon>
    </lineage>
</organism>
<proteinExistence type="predicted"/>
<dbReference type="PANTHER" id="PTHR31005">
    <property type="entry name" value="DUF4139 DOMAIN-CONTAINING PROTEIN"/>
    <property type="match status" value="1"/>
</dbReference>
<dbReference type="RefSeq" id="WP_275415580.1">
    <property type="nucleotide sequence ID" value="NZ_BOPF01000010.1"/>
</dbReference>
<evidence type="ECO:0000313" key="4">
    <source>
        <dbReference type="EMBL" id="GIJ46468.1"/>
    </source>
</evidence>
<dbReference type="InterPro" id="IPR011935">
    <property type="entry name" value="CHP02231"/>
</dbReference>
<feature type="domain" description="DUF4139" evidence="2">
    <location>
        <begin position="210"/>
        <end position="530"/>
    </location>
</feature>
<evidence type="ECO:0000256" key="1">
    <source>
        <dbReference type="SAM" id="Coils"/>
    </source>
</evidence>
<evidence type="ECO:0000313" key="5">
    <source>
        <dbReference type="Proteomes" id="UP000619260"/>
    </source>
</evidence>
<dbReference type="InterPro" id="IPR025554">
    <property type="entry name" value="DUF4140"/>
</dbReference>
<dbReference type="InterPro" id="IPR037291">
    <property type="entry name" value="DUF4139"/>
</dbReference>
<gene>
    <name evidence="4" type="ORF">Val02_33540</name>
</gene>
<reference evidence="4" key="1">
    <citation type="submission" date="2021-01" db="EMBL/GenBank/DDBJ databases">
        <title>Whole genome shotgun sequence of Virgisporangium aliadipatigenens NBRC 105644.</title>
        <authorList>
            <person name="Komaki H."/>
            <person name="Tamura T."/>
        </authorList>
    </citation>
    <scope>NUCLEOTIDE SEQUENCE</scope>
    <source>
        <strain evidence="4">NBRC 105644</strain>
    </source>
</reference>
<keyword evidence="5" id="KW-1185">Reference proteome</keyword>
<keyword evidence="1" id="KW-0175">Coiled coil</keyword>
<dbReference type="Pfam" id="PF13600">
    <property type="entry name" value="DUF4140"/>
    <property type="match status" value="1"/>
</dbReference>
<dbReference type="Pfam" id="PF13598">
    <property type="entry name" value="DUF4139"/>
    <property type="match status" value="1"/>
</dbReference>
<feature type="domain" description="DUF4140" evidence="3">
    <location>
        <begin position="20"/>
        <end position="109"/>
    </location>
</feature>
<dbReference type="NCBIfam" id="TIGR02231">
    <property type="entry name" value="mucoidy inhibitor MuiA family protein"/>
    <property type="match status" value="1"/>
</dbReference>
<dbReference type="PANTHER" id="PTHR31005:SF8">
    <property type="entry name" value="DUF4139 DOMAIN-CONTAINING PROTEIN"/>
    <property type="match status" value="1"/>
</dbReference>
<protein>
    <recommendedName>
        <fullName evidence="6">Mucoidy inhibitor MuiA family protein</fullName>
    </recommendedName>
</protein>
<evidence type="ECO:0008006" key="6">
    <source>
        <dbReference type="Google" id="ProtNLM"/>
    </source>
</evidence>
<evidence type="ECO:0000259" key="2">
    <source>
        <dbReference type="Pfam" id="PF13598"/>
    </source>
</evidence>